<dbReference type="SUPFAM" id="SSF58022">
    <property type="entry name" value="XRCC4, C-terminal oligomerization domain"/>
    <property type="match status" value="1"/>
</dbReference>
<feature type="compositionally biased region" description="Basic and acidic residues" evidence="2">
    <location>
        <begin position="293"/>
        <end position="302"/>
    </location>
</feature>
<dbReference type="EMBL" id="JOKZ01000007">
    <property type="protein sequence ID" value="KKP07434.1"/>
    <property type="molecule type" value="Genomic_DNA"/>
</dbReference>
<protein>
    <recommendedName>
        <fullName evidence="5">Mitotic apparatus protein p62</fullName>
    </recommendedName>
</protein>
<dbReference type="OMA" id="IQLFDWS"/>
<reference evidence="4" key="1">
    <citation type="journal article" date="2015" name="Genome Announc.">
        <title>Draft whole-genome sequence of the biocontrol agent Trichoderma harzianum T6776.</title>
        <authorList>
            <person name="Baroncelli R."/>
            <person name="Piaggeschi G."/>
            <person name="Fiorini L."/>
            <person name="Bertolini E."/>
            <person name="Zapparata A."/>
            <person name="Pe M.E."/>
            <person name="Sarrocco S."/>
            <person name="Vannacci G."/>
        </authorList>
    </citation>
    <scope>NUCLEOTIDE SEQUENCE [LARGE SCALE GENOMIC DNA]</scope>
    <source>
        <strain evidence="4">T6776</strain>
    </source>
</reference>
<comment type="caution">
    <text evidence="3">The sequence shown here is derived from an EMBL/GenBank/DDBJ whole genome shotgun (WGS) entry which is preliminary data.</text>
</comment>
<dbReference type="InterPro" id="IPR014751">
    <property type="entry name" value="XRCC4-like_C"/>
</dbReference>
<feature type="region of interest" description="Disordered" evidence="2">
    <location>
        <begin position="203"/>
        <end position="356"/>
    </location>
</feature>
<gene>
    <name evidence="3" type="ORF">THAR02_00496</name>
</gene>
<dbReference type="Gene3D" id="1.20.5.370">
    <property type="match status" value="1"/>
</dbReference>
<dbReference type="OrthoDB" id="8064436at2759"/>
<keyword evidence="1" id="KW-0175">Coiled coil</keyword>
<feature type="compositionally biased region" description="Low complexity" evidence="2">
    <location>
        <begin position="332"/>
        <end position="343"/>
    </location>
</feature>
<feature type="coiled-coil region" evidence="1">
    <location>
        <begin position="144"/>
        <end position="178"/>
    </location>
</feature>
<sequence length="356" mass="38619">MAASRVIKLPRDDDESSYALIQVIQKGSKPLDVKLVGTEGEAPYVTSLKHDRVASLQVPNCPVSESEWQAILQSLFSLQPVADIQATASIESETSLSITVRKRVQGITQRLGSIELKHDENEGIELFKWCGETTDALAQSNVALAEAAAHAKELETTVKELKSQLDELITSKEDDETAMLLKFRDLLNEKKVKIREQQKILAAGPIQSSQQASQRLQPLESQPSRAPAPSRPRKRKVQAVEASKTEPEEDEMEVDKIKVEPQDSEQENQEDTAEDTASGGSDDEDDDNGGDGSDARNDKVGSGDDSNPGPAPKAAPPPKKSAEQPPAPRSLPFAKKVAPAKAPAAEEETESDDDEL</sequence>
<evidence type="ECO:0000313" key="3">
    <source>
        <dbReference type="EMBL" id="KKP07434.1"/>
    </source>
</evidence>
<dbReference type="PANTHER" id="PTHR42067">
    <property type="entry name" value="YALI0C15378P"/>
    <property type="match status" value="1"/>
</dbReference>
<organism evidence="3 4">
    <name type="scientific">Trichoderma harzianum</name>
    <name type="common">Hypocrea lixii</name>
    <dbReference type="NCBI Taxonomy" id="5544"/>
    <lineage>
        <taxon>Eukaryota</taxon>
        <taxon>Fungi</taxon>
        <taxon>Dikarya</taxon>
        <taxon>Ascomycota</taxon>
        <taxon>Pezizomycotina</taxon>
        <taxon>Sordariomycetes</taxon>
        <taxon>Hypocreomycetidae</taxon>
        <taxon>Hypocreales</taxon>
        <taxon>Hypocreaceae</taxon>
        <taxon>Trichoderma</taxon>
    </lineage>
</organism>
<evidence type="ECO:0000256" key="1">
    <source>
        <dbReference type="SAM" id="Coils"/>
    </source>
</evidence>
<evidence type="ECO:0008006" key="5">
    <source>
        <dbReference type="Google" id="ProtNLM"/>
    </source>
</evidence>
<name>A0A0G0ASC6_TRIHA</name>
<feature type="compositionally biased region" description="Acidic residues" evidence="2">
    <location>
        <begin position="262"/>
        <end position="274"/>
    </location>
</feature>
<feature type="compositionally biased region" description="Pro residues" evidence="2">
    <location>
        <begin position="309"/>
        <end position="329"/>
    </location>
</feature>
<dbReference type="AlphaFoldDB" id="A0A0G0ASC6"/>
<proteinExistence type="predicted"/>
<dbReference type="PANTHER" id="PTHR42067:SF1">
    <property type="entry name" value="MITOTIC APPARATUS PROTEIN P62"/>
    <property type="match status" value="1"/>
</dbReference>
<feature type="compositionally biased region" description="Acidic residues" evidence="2">
    <location>
        <begin position="345"/>
        <end position="356"/>
    </location>
</feature>
<dbReference type="Proteomes" id="UP000034112">
    <property type="component" value="Unassembled WGS sequence"/>
</dbReference>
<feature type="compositionally biased region" description="Polar residues" evidence="2">
    <location>
        <begin position="206"/>
        <end position="222"/>
    </location>
</feature>
<evidence type="ECO:0000313" key="4">
    <source>
        <dbReference type="Proteomes" id="UP000034112"/>
    </source>
</evidence>
<evidence type="ECO:0000256" key="2">
    <source>
        <dbReference type="SAM" id="MobiDB-lite"/>
    </source>
</evidence>
<accession>A0A0G0ASC6</accession>